<dbReference type="GO" id="GO:0004879">
    <property type="term" value="F:nuclear receptor activity"/>
    <property type="evidence" value="ECO:0007669"/>
    <property type="project" value="InterPro"/>
</dbReference>
<evidence type="ECO:0000259" key="10">
    <source>
        <dbReference type="PROSITE" id="PS51030"/>
    </source>
</evidence>
<organism evidence="12 13">
    <name type="scientific">Pomacea canaliculata</name>
    <name type="common">Golden apple snail</name>
    <dbReference type="NCBI Taxonomy" id="400727"/>
    <lineage>
        <taxon>Eukaryota</taxon>
        <taxon>Metazoa</taxon>
        <taxon>Spiralia</taxon>
        <taxon>Lophotrochozoa</taxon>
        <taxon>Mollusca</taxon>
        <taxon>Gastropoda</taxon>
        <taxon>Caenogastropoda</taxon>
        <taxon>Architaenioglossa</taxon>
        <taxon>Ampullarioidea</taxon>
        <taxon>Ampullariidae</taxon>
        <taxon>Pomacea</taxon>
    </lineage>
</organism>
<keyword evidence="13" id="KW-1185">Reference proteome</keyword>
<dbReference type="Gene3D" id="1.10.565.10">
    <property type="entry name" value="Retinoid X Receptor"/>
    <property type="match status" value="1"/>
</dbReference>
<comment type="caution">
    <text evidence="12">The sequence shown here is derived from an EMBL/GenBank/DDBJ whole genome shotgun (WGS) entry which is preliminary data.</text>
</comment>
<keyword evidence="8" id="KW-0675">Receptor</keyword>
<dbReference type="STRING" id="400727.A0A2T7PWD4"/>
<dbReference type="GO" id="GO:0071376">
    <property type="term" value="P:cellular response to corticotropin-releasing hormone stimulus"/>
    <property type="evidence" value="ECO:0007669"/>
    <property type="project" value="TreeGrafter"/>
</dbReference>
<feature type="domain" description="NR LBD" evidence="11">
    <location>
        <begin position="416"/>
        <end position="689"/>
    </location>
</feature>
<evidence type="ECO:0000256" key="4">
    <source>
        <dbReference type="ARBA" id="ARBA00022833"/>
    </source>
</evidence>
<keyword evidence="4" id="KW-0862">Zinc</keyword>
<proteinExistence type="predicted"/>
<dbReference type="InterPro" id="IPR001628">
    <property type="entry name" value="Znf_hrmn_rcpt"/>
</dbReference>
<protein>
    <recommendedName>
        <fullName evidence="14">NR LBD domain-containing protein</fullName>
    </recommendedName>
</protein>
<keyword evidence="5" id="KW-0805">Transcription regulation</keyword>
<evidence type="ECO:0000256" key="2">
    <source>
        <dbReference type="ARBA" id="ARBA00022723"/>
    </source>
</evidence>
<dbReference type="EMBL" id="PZQS01000001">
    <property type="protein sequence ID" value="PVD37732.1"/>
    <property type="molecule type" value="Genomic_DNA"/>
</dbReference>
<dbReference type="GO" id="GO:0000978">
    <property type="term" value="F:RNA polymerase II cis-regulatory region sequence-specific DNA binding"/>
    <property type="evidence" value="ECO:0007669"/>
    <property type="project" value="TreeGrafter"/>
</dbReference>
<evidence type="ECO:0000313" key="12">
    <source>
        <dbReference type="EMBL" id="PVD37732.1"/>
    </source>
</evidence>
<dbReference type="InterPro" id="IPR000536">
    <property type="entry name" value="Nucl_hrmn_rcpt_lig-bd"/>
</dbReference>
<evidence type="ECO:0000256" key="6">
    <source>
        <dbReference type="ARBA" id="ARBA00023125"/>
    </source>
</evidence>
<comment type="subcellular location">
    <subcellularLocation>
        <location evidence="1">Nucleus</location>
    </subcellularLocation>
</comment>
<dbReference type="Pfam" id="PF00105">
    <property type="entry name" value="zf-C4"/>
    <property type="match status" value="1"/>
</dbReference>
<feature type="region of interest" description="Disordered" evidence="9">
    <location>
        <begin position="427"/>
        <end position="446"/>
    </location>
</feature>
<evidence type="ECO:0000313" key="13">
    <source>
        <dbReference type="Proteomes" id="UP000245119"/>
    </source>
</evidence>
<evidence type="ECO:0000256" key="3">
    <source>
        <dbReference type="ARBA" id="ARBA00022771"/>
    </source>
</evidence>
<dbReference type="OrthoDB" id="5952118at2759"/>
<dbReference type="PANTHER" id="PTHR24085:SF4">
    <property type="entry name" value="NUCLEAR HORMONE RECEPTOR HR38-RELATED"/>
    <property type="match status" value="1"/>
</dbReference>
<dbReference type="GO" id="GO:0005634">
    <property type="term" value="C:nucleus"/>
    <property type="evidence" value="ECO:0007669"/>
    <property type="project" value="UniProtKB-SubCell"/>
</dbReference>
<keyword evidence="6" id="KW-0238">DNA-binding</keyword>
<evidence type="ECO:0000256" key="5">
    <source>
        <dbReference type="ARBA" id="ARBA00023015"/>
    </source>
</evidence>
<dbReference type="InterPro" id="IPR035500">
    <property type="entry name" value="NHR-like_dom_sf"/>
</dbReference>
<evidence type="ECO:0000256" key="1">
    <source>
        <dbReference type="ARBA" id="ARBA00004123"/>
    </source>
</evidence>
<dbReference type="Pfam" id="PF00104">
    <property type="entry name" value="Hormone_recep"/>
    <property type="match status" value="1"/>
</dbReference>
<feature type="region of interest" description="Disordered" evidence="9">
    <location>
        <begin position="83"/>
        <end position="108"/>
    </location>
</feature>
<evidence type="ECO:0000256" key="8">
    <source>
        <dbReference type="ARBA" id="ARBA00023170"/>
    </source>
</evidence>
<evidence type="ECO:0000256" key="9">
    <source>
        <dbReference type="SAM" id="MobiDB-lite"/>
    </source>
</evidence>
<dbReference type="SUPFAM" id="SSF57716">
    <property type="entry name" value="Glucocorticoid receptor-like (DNA-binding domain)"/>
    <property type="match status" value="1"/>
</dbReference>
<feature type="compositionally biased region" description="Pro residues" evidence="9">
    <location>
        <begin position="431"/>
        <end position="445"/>
    </location>
</feature>
<name>A0A2T7PWD4_POMCA</name>
<dbReference type="GO" id="GO:0008270">
    <property type="term" value="F:zinc ion binding"/>
    <property type="evidence" value="ECO:0007669"/>
    <property type="project" value="UniProtKB-KW"/>
</dbReference>
<dbReference type="Proteomes" id="UP000245119">
    <property type="component" value="Linkage Group LG1"/>
</dbReference>
<dbReference type="PRINTS" id="PR01284">
    <property type="entry name" value="NUCLEARECPTR"/>
</dbReference>
<dbReference type="SMART" id="SM00399">
    <property type="entry name" value="ZnF_C4"/>
    <property type="match status" value="1"/>
</dbReference>
<gene>
    <name evidence="12" type="ORF">C0Q70_00333</name>
</gene>
<dbReference type="PANTHER" id="PTHR24085">
    <property type="entry name" value="NUCLEAR HORMONE RECEPTOR"/>
    <property type="match status" value="1"/>
</dbReference>
<feature type="domain" description="Nuclear receptor" evidence="10">
    <location>
        <begin position="452"/>
        <end position="480"/>
    </location>
</feature>
<reference evidence="12 13" key="1">
    <citation type="submission" date="2018-04" db="EMBL/GenBank/DDBJ databases">
        <title>The genome of golden apple snail Pomacea canaliculata provides insight into stress tolerance and invasive adaptation.</title>
        <authorList>
            <person name="Liu C."/>
            <person name="Liu B."/>
            <person name="Ren Y."/>
            <person name="Zhang Y."/>
            <person name="Wang H."/>
            <person name="Li S."/>
            <person name="Jiang F."/>
            <person name="Yin L."/>
            <person name="Zhang G."/>
            <person name="Qian W."/>
            <person name="Fan W."/>
        </authorList>
    </citation>
    <scope>NUCLEOTIDE SEQUENCE [LARGE SCALE GENOMIC DNA]</scope>
    <source>
        <strain evidence="12">SZHN2017</strain>
        <tissue evidence="12">Muscle</tissue>
    </source>
</reference>
<dbReference type="InterPro" id="IPR003070">
    <property type="entry name" value="NR4A1-3"/>
</dbReference>
<keyword evidence="7" id="KW-0804">Transcription</keyword>
<dbReference type="PROSITE" id="PS51843">
    <property type="entry name" value="NR_LBD"/>
    <property type="match status" value="1"/>
</dbReference>
<dbReference type="PROSITE" id="PS51030">
    <property type="entry name" value="NUCLEAR_REC_DBD_2"/>
    <property type="match status" value="1"/>
</dbReference>
<dbReference type="SMART" id="SM00430">
    <property type="entry name" value="HOLI"/>
    <property type="match status" value="1"/>
</dbReference>
<dbReference type="InterPro" id="IPR001723">
    <property type="entry name" value="Nuclear_hrmn_rcpt"/>
</dbReference>
<feature type="region of interest" description="Disordered" evidence="9">
    <location>
        <begin position="401"/>
        <end position="421"/>
    </location>
</feature>
<dbReference type="PRINTS" id="PR00398">
    <property type="entry name" value="STRDHORMONER"/>
</dbReference>
<dbReference type="GO" id="GO:0035259">
    <property type="term" value="F:nuclear glucocorticoid receptor binding"/>
    <property type="evidence" value="ECO:0007669"/>
    <property type="project" value="TreeGrafter"/>
</dbReference>
<evidence type="ECO:0000259" key="11">
    <source>
        <dbReference type="PROSITE" id="PS51843"/>
    </source>
</evidence>
<dbReference type="GO" id="GO:0005667">
    <property type="term" value="C:transcription regulator complex"/>
    <property type="evidence" value="ECO:0007669"/>
    <property type="project" value="TreeGrafter"/>
</dbReference>
<accession>A0A2T7PWD4</accession>
<keyword evidence="3" id="KW-0863">Zinc-finger</keyword>
<evidence type="ECO:0000256" key="7">
    <source>
        <dbReference type="ARBA" id="ARBA00023163"/>
    </source>
</evidence>
<evidence type="ECO:0008006" key="14">
    <source>
        <dbReference type="Google" id="ProtNLM"/>
    </source>
</evidence>
<dbReference type="AlphaFoldDB" id="A0A2T7PWD4"/>
<dbReference type="SUPFAM" id="SSF48508">
    <property type="entry name" value="Nuclear receptor ligand-binding domain"/>
    <property type="match status" value="1"/>
</dbReference>
<keyword evidence="2" id="KW-0479">Metal-binding</keyword>
<dbReference type="PRINTS" id="PR00047">
    <property type="entry name" value="STROIDFINGER"/>
</dbReference>
<sequence>MKYTLHGTVLHNTVHTPLHGTQQPTQSTTRYSTAYTVHTTHYRGHVMATSHLYSPVLTCVAGLPGESAAASASLPSPAPSTVYDLAPTPLSTSSPPIGPPPSHNHLPDKSMLLLQSQPSYESGNGMGGNHGGHYGSVAYSSTVTPPANMADINILSVSLSLPLHDFQADVAYGSDELSSEGFSSGYDATQGGLASFHHGADHGQPQPYVDSYGFEGYGHVGRDATSKVSSAQQPGYVTSPGASGLYPDHTTSPQSVGTPGLHDKYPASQTVPMSFDDGYHAFTADASEFYQQRFLDNQQKGFMKQPFEPGPQDLFAQSSALGNGAGGFPSGVDMDHKQSMYHHGVPGYDVPVSYCGDGSMYPGYHSAFYGGQGVTPCSSFPTHGVPTTYRADLSIQMAGTHHLHRRTSLSIPTPPTPDGLELQKYQLQSPTTPPTPGSARSPPPREGQVKESLLCAVCGDNAACQHYGVRTCEGCKGFFKYQVNGGEESPTPQEARVREFYDLLIQSIEILRGWAEKVPGFTDLCKEDQDLLFQSASLELFVLRLAYRVQPCDDKIIFDNGQVYHRLQCMRMFGDWIGSIMEFGISLHRMTLDISSVSCMAALALVTLRHGLKEQHKMEELQMKIIDCLRDHCTYNHEAQKKSNFFSRILGKTAELRSLSREGLQRMYFFKLENIIRAPPIIENLYLSSQLPF</sequence>